<keyword evidence="2" id="KW-0732">Signal</keyword>
<evidence type="ECO:0000313" key="3">
    <source>
        <dbReference type="EMBL" id="KAK6509005.1"/>
    </source>
</evidence>
<feature type="compositionally biased region" description="Polar residues" evidence="1">
    <location>
        <begin position="537"/>
        <end position="547"/>
    </location>
</feature>
<proteinExistence type="predicted"/>
<sequence>MRPCNLSRRFLPVHPRTSFVLFFWLAIVSGVNSSPVSPLDFKDSSTRVYTNASSPKDTTVSFEPVSSGIPTNTLFSTNFNATYTTTINTTRATHTAEKYPNTSRDDCSADMNCTNILSRTHASNSSVSATSTVGIADTGTAIATDATKSIDGVHAASTLDATATTTLEPSLETSSLKRGPKLEDFYARSGLRVQCNSERWVLDRIMRRIFQEEQQSGRPHALRTGLGMLLADEYITKGNGAASIVWREDLNTLQRWYDSIGGSGLRSQTEQALNLIRMRHRSCAACTCSSTGVMGPSRSSFHQCLAPFHARVCTALYGCSCFAKLMAVVGERRMGVNTRTWSAEEIRNVINQIPGSVRHHPINAGWSARVVGHPGRFGFDMGVDLGSGPDGDRTQGLDLRGQSLVRETANFGSLGGRPGYDPWDENEMVADENLYGPDVYDKNGQLVEMGKLEFVNIYKSPPNGGGHRGGNYWDDFPGGFGGFGPGGSGAGSGLSSRRKRDEGALSDADVPSEVGDVNASCGRESSGDEGAPERCTEGNTSLGEAPA</sequence>
<dbReference type="AlphaFoldDB" id="A0AAV9WJG5"/>
<evidence type="ECO:0000256" key="1">
    <source>
        <dbReference type="SAM" id="MobiDB-lite"/>
    </source>
</evidence>
<evidence type="ECO:0000313" key="4">
    <source>
        <dbReference type="Proteomes" id="UP001370758"/>
    </source>
</evidence>
<gene>
    <name evidence="3" type="ORF">TWF481_003771</name>
</gene>
<feature type="compositionally biased region" description="Gly residues" evidence="1">
    <location>
        <begin position="483"/>
        <end position="492"/>
    </location>
</feature>
<comment type="caution">
    <text evidence="3">The sequence shown here is derived from an EMBL/GenBank/DDBJ whole genome shotgun (WGS) entry which is preliminary data.</text>
</comment>
<dbReference type="EMBL" id="JAVHJL010000002">
    <property type="protein sequence ID" value="KAK6509005.1"/>
    <property type="molecule type" value="Genomic_DNA"/>
</dbReference>
<feature type="signal peptide" evidence="2">
    <location>
        <begin position="1"/>
        <end position="33"/>
    </location>
</feature>
<dbReference type="Proteomes" id="UP001370758">
    <property type="component" value="Unassembled WGS sequence"/>
</dbReference>
<feature type="region of interest" description="Disordered" evidence="1">
    <location>
        <begin position="483"/>
        <end position="547"/>
    </location>
</feature>
<reference evidence="3 4" key="1">
    <citation type="submission" date="2023-08" db="EMBL/GenBank/DDBJ databases">
        <authorList>
            <person name="Palmer J.M."/>
        </authorList>
    </citation>
    <scope>NUCLEOTIDE SEQUENCE [LARGE SCALE GENOMIC DNA]</scope>
    <source>
        <strain evidence="3 4">TWF481</strain>
    </source>
</reference>
<name>A0AAV9WJG5_9PEZI</name>
<evidence type="ECO:0000256" key="2">
    <source>
        <dbReference type="SAM" id="SignalP"/>
    </source>
</evidence>
<accession>A0AAV9WJG5</accession>
<feature type="chain" id="PRO_5043474483" evidence="2">
    <location>
        <begin position="34"/>
        <end position="547"/>
    </location>
</feature>
<keyword evidence="4" id="KW-1185">Reference proteome</keyword>
<protein>
    <submittedName>
        <fullName evidence="3">Uncharacterized protein</fullName>
    </submittedName>
</protein>
<organism evidence="3 4">
    <name type="scientific">Arthrobotrys musiformis</name>
    <dbReference type="NCBI Taxonomy" id="47236"/>
    <lineage>
        <taxon>Eukaryota</taxon>
        <taxon>Fungi</taxon>
        <taxon>Dikarya</taxon>
        <taxon>Ascomycota</taxon>
        <taxon>Pezizomycotina</taxon>
        <taxon>Orbiliomycetes</taxon>
        <taxon>Orbiliales</taxon>
        <taxon>Orbiliaceae</taxon>
        <taxon>Arthrobotrys</taxon>
    </lineage>
</organism>